<dbReference type="AlphaFoldDB" id="A0A8X7REG1"/>
<dbReference type="Proteomes" id="UP000886595">
    <property type="component" value="Unassembled WGS sequence"/>
</dbReference>
<name>A0A8X7REG1_BRACI</name>
<gene>
    <name evidence="1" type="ORF">Bca52824_045154</name>
</gene>
<proteinExistence type="predicted"/>
<accession>A0A8X7REG1</accession>
<keyword evidence="2" id="KW-1185">Reference proteome</keyword>
<evidence type="ECO:0000313" key="2">
    <source>
        <dbReference type="Proteomes" id="UP000886595"/>
    </source>
</evidence>
<dbReference type="EMBL" id="JAAMPC010000010">
    <property type="protein sequence ID" value="KAG2285550.1"/>
    <property type="molecule type" value="Genomic_DNA"/>
</dbReference>
<protein>
    <submittedName>
        <fullName evidence="1">Uncharacterized protein</fullName>
    </submittedName>
</protein>
<organism evidence="1 2">
    <name type="scientific">Brassica carinata</name>
    <name type="common">Ethiopian mustard</name>
    <name type="synonym">Abyssinian cabbage</name>
    <dbReference type="NCBI Taxonomy" id="52824"/>
    <lineage>
        <taxon>Eukaryota</taxon>
        <taxon>Viridiplantae</taxon>
        <taxon>Streptophyta</taxon>
        <taxon>Embryophyta</taxon>
        <taxon>Tracheophyta</taxon>
        <taxon>Spermatophyta</taxon>
        <taxon>Magnoliopsida</taxon>
        <taxon>eudicotyledons</taxon>
        <taxon>Gunneridae</taxon>
        <taxon>Pentapetalae</taxon>
        <taxon>rosids</taxon>
        <taxon>malvids</taxon>
        <taxon>Brassicales</taxon>
        <taxon>Brassicaceae</taxon>
        <taxon>Brassiceae</taxon>
        <taxon>Brassica</taxon>
    </lineage>
</organism>
<reference evidence="1 2" key="1">
    <citation type="submission" date="2020-02" db="EMBL/GenBank/DDBJ databases">
        <authorList>
            <person name="Ma Q."/>
            <person name="Huang Y."/>
            <person name="Song X."/>
            <person name="Pei D."/>
        </authorList>
    </citation>
    <scope>NUCLEOTIDE SEQUENCE [LARGE SCALE GENOMIC DNA]</scope>
    <source>
        <strain evidence="1">Sxm20200214</strain>
        <tissue evidence="1">Leaf</tissue>
    </source>
</reference>
<comment type="caution">
    <text evidence="1">The sequence shown here is derived from an EMBL/GenBank/DDBJ whole genome shotgun (WGS) entry which is preliminary data.</text>
</comment>
<sequence length="53" mass="6141">MRMKECSFHGIYSERFFGKNGLAYYEICIYSDPMTNNDGAGSNIHTLIDRLLF</sequence>
<evidence type="ECO:0000313" key="1">
    <source>
        <dbReference type="EMBL" id="KAG2285550.1"/>
    </source>
</evidence>